<organism evidence="2 3">
    <name type="scientific">Ideonella livida</name>
    <dbReference type="NCBI Taxonomy" id="2707176"/>
    <lineage>
        <taxon>Bacteria</taxon>
        <taxon>Pseudomonadati</taxon>
        <taxon>Pseudomonadota</taxon>
        <taxon>Betaproteobacteria</taxon>
        <taxon>Burkholderiales</taxon>
        <taxon>Sphaerotilaceae</taxon>
        <taxon>Ideonella</taxon>
    </lineage>
</organism>
<dbReference type="InterPro" id="IPR050553">
    <property type="entry name" value="Thioredoxin_ResA/DsbE_sf"/>
</dbReference>
<keyword evidence="3" id="KW-1185">Reference proteome</keyword>
<dbReference type="PANTHER" id="PTHR42852">
    <property type="entry name" value="THIOL:DISULFIDE INTERCHANGE PROTEIN DSBE"/>
    <property type="match status" value="1"/>
</dbReference>
<proteinExistence type="predicted"/>
<dbReference type="GO" id="GO:0016491">
    <property type="term" value="F:oxidoreductase activity"/>
    <property type="evidence" value="ECO:0007669"/>
    <property type="project" value="InterPro"/>
</dbReference>
<name>A0A7C9TKQ3_9BURK</name>
<dbReference type="Pfam" id="PF08534">
    <property type="entry name" value="Redoxin"/>
    <property type="match status" value="1"/>
</dbReference>
<dbReference type="CDD" id="cd02966">
    <property type="entry name" value="TlpA_like_family"/>
    <property type="match status" value="1"/>
</dbReference>
<dbReference type="SUPFAM" id="SSF52833">
    <property type="entry name" value="Thioredoxin-like"/>
    <property type="match status" value="1"/>
</dbReference>
<dbReference type="InterPro" id="IPR013766">
    <property type="entry name" value="Thioredoxin_domain"/>
</dbReference>
<dbReference type="PROSITE" id="PS51352">
    <property type="entry name" value="THIOREDOXIN_2"/>
    <property type="match status" value="1"/>
</dbReference>
<comment type="caution">
    <text evidence="2">The sequence shown here is derived from an EMBL/GenBank/DDBJ whole genome shotgun (WGS) entry which is preliminary data.</text>
</comment>
<evidence type="ECO:0000313" key="2">
    <source>
        <dbReference type="EMBL" id="NDY92658.1"/>
    </source>
</evidence>
<evidence type="ECO:0000313" key="3">
    <source>
        <dbReference type="Proteomes" id="UP000484255"/>
    </source>
</evidence>
<dbReference type="PANTHER" id="PTHR42852:SF18">
    <property type="entry name" value="CHROMOSOME UNDETERMINED SCAFFOLD_47, WHOLE GENOME SHOTGUN SEQUENCE"/>
    <property type="match status" value="1"/>
</dbReference>
<gene>
    <name evidence="2" type="ORF">G3A44_15820</name>
</gene>
<accession>A0A7C9TKQ3</accession>
<dbReference type="PROSITE" id="PS51257">
    <property type="entry name" value="PROKAR_LIPOPROTEIN"/>
    <property type="match status" value="1"/>
</dbReference>
<dbReference type="InterPro" id="IPR036249">
    <property type="entry name" value="Thioredoxin-like_sf"/>
</dbReference>
<protein>
    <submittedName>
        <fullName evidence="2">TlpA family protein disulfide reductase</fullName>
    </submittedName>
</protein>
<feature type="domain" description="Thioredoxin" evidence="1">
    <location>
        <begin position="24"/>
        <end position="164"/>
    </location>
</feature>
<dbReference type="Proteomes" id="UP000484255">
    <property type="component" value="Unassembled WGS sequence"/>
</dbReference>
<evidence type="ECO:0000259" key="1">
    <source>
        <dbReference type="PROSITE" id="PS51352"/>
    </source>
</evidence>
<reference evidence="2 3" key="1">
    <citation type="submission" date="2020-02" db="EMBL/GenBank/DDBJ databases">
        <title>Ideonella bacterium strain TBM-1.</title>
        <authorList>
            <person name="Chen W.-M."/>
        </authorList>
    </citation>
    <scope>NUCLEOTIDE SEQUENCE [LARGE SCALE GENOMIC DNA]</scope>
    <source>
        <strain evidence="2 3">TBM-1</strain>
    </source>
</reference>
<dbReference type="Gene3D" id="3.40.30.10">
    <property type="entry name" value="Glutaredoxin"/>
    <property type="match status" value="1"/>
</dbReference>
<dbReference type="InterPro" id="IPR013740">
    <property type="entry name" value="Redoxin"/>
</dbReference>
<dbReference type="EMBL" id="JAAGOH010000020">
    <property type="protein sequence ID" value="NDY92658.1"/>
    <property type="molecule type" value="Genomic_DNA"/>
</dbReference>
<sequence length="165" mass="17524">MLNRRQHLGWTAGLAAACAGLGACSGADTAPDVRFTRLDGGVTGLSALQGKVVLVNFWATSCTTCVGEMPHLVSTFQKFQAQGYETVAVAMSYDPPDFVANFVKSRQLPFTVALDHDGGVAKAFGDIRLTPTSLLIDKRGRIVKRYVGAPDFAALHQLIGELLAA</sequence>
<dbReference type="AlphaFoldDB" id="A0A7C9TKQ3"/>
<dbReference type="RefSeq" id="WP_163458708.1">
    <property type="nucleotide sequence ID" value="NZ_JAAGOH010000020.1"/>
</dbReference>